<evidence type="ECO:0000256" key="4">
    <source>
        <dbReference type="ARBA" id="ARBA00022989"/>
    </source>
</evidence>
<organism evidence="7 8">
    <name type="scientific">Candidatus Nomurabacteria bacterium GW2011_GWA1_46_11</name>
    <dbReference type="NCBI Taxonomy" id="1618732"/>
    <lineage>
        <taxon>Bacteria</taxon>
        <taxon>Candidatus Nomuraibacteriota</taxon>
    </lineage>
</organism>
<protein>
    <submittedName>
        <fullName evidence="7">General secretion pathway protein G</fullName>
    </submittedName>
</protein>
<keyword evidence="5 6" id="KW-0472">Membrane</keyword>
<dbReference type="Proteomes" id="UP000034107">
    <property type="component" value="Unassembled WGS sequence"/>
</dbReference>
<dbReference type="InterPro" id="IPR000983">
    <property type="entry name" value="Bac_GSPG_pilin"/>
</dbReference>
<dbReference type="AlphaFoldDB" id="A0A0G1NP12"/>
<gene>
    <name evidence="7" type="ORF">UX31_C0007G0043</name>
</gene>
<dbReference type="SUPFAM" id="SSF54523">
    <property type="entry name" value="Pili subunits"/>
    <property type="match status" value="1"/>
</dbReference>
<dbReference type="PANTHER" id="PTHR30093">
    <property type="entry name" value="GENERAL SECRETION PATHWAY PROTEIN G"/>
    <property type="match status" value="1"/>
</dbReference>
<dbReference type="Gene3D" id="3.30.700.10">
    <property type="entry name" value="Glycoprotein, Type 4 Pilin"/>
    <property type="match status" value="1"/>
</dbReference>
<feature type="transmembrane region" description="Helical" evidence="6">
    <location>
        <begin position="12"/>
        <end position="37"/>
    </location>
</feature>
<dbReference type="PRINTS" id="PR00813">
    <property type="entry name" value="BCTERIALGSPG"/>
</dbReference>
<keyword evidence="3 6" id="KW-0812">Transmembrane</keyword>
<comment type="caution">
    <text evidence="7">The sequence shown here is derived from an EMBL/GenBank/DDBJ whole genome shotgun (WGS) entry which is preliminary data.</text>
</comment>
<dbReference type="PANTHER" id="PTHR30093:SF44">
    <property type="entry name" value="TYPE II SECRETION SYSTEM CORE PROTEIN G"/>
    <property type="match status" value="1"/>
</dbReference>
<reference evidence="7 8" key="1">
    <citation type="journal article" date="2015" name="Nature">
        <title>rRNA introns, odd ribosomes, and small enigmatic genomes across a large radiation of phyla.</title>
        <authorList>
            <person name="Brown C.T."/>
            <person name="Hug L.A."/>
            <person name="Thomas B.C."/>
            <person name="Sharon I."/>
            <person name="Castelle C.J."/>
            <person name="Singh A."/>
            <person name="Wilkins M.J."/>
            <person name="Williams K.H."/>
            <person name="Banfield J.F."/>
        </authorList>
    </citation>
    <scope>NUCLEOTIDE SEQUENCE [LARGE SCALE GENOMIC DNA]</scope>
</reference>
<dbReference type="InterPro" id="IPR045584">
    <property type="entry name" value="Pilin-like"/>
</dbReference>
<comment type="subcellular location">
    <subcellularLocation>
        <location evidence="1">Membrane</location>
        <topology evidence="1">Single-pass membrane protein</topology>
    </subcellularLocation>
</comment>
<evidence type="ECO:0000256" key="5">
    <source>
        <dbReference type="ARBA" id="ARBA00023136"/>
    </source>
</evidence>
<dbReference type="Pfam" id="PF07963">
    <property type="entry name" value="N_methyl"/>
    <property type="match status" value="1"/>
</dbReference>
<sequence length="167" mass="18012">MLSFTKKQSGFTLIELLVVVAIIGLLSSVVMASLNSARAKARDAKRKVELKQIQAALEIYYNDNNAYPVVGTWWGLSVNGGSKTTSGANAYIPGLTPTYIPTLPADPSGVTTGWSGYLYRSNGSQYKLLSHATGPESFPGAGQPFYDPVRPTWAWMLCNGEPACSTW</sequence>
<keyword evidence="2" id="KW-0488">Methylation</keyword>
<dbReference type="GO" id="GO:0016020">
    <property type="term" value="C:membrane"/>
    <property type="evidence" value="ECO:0007669"/>
    <property type="project" value="UniProtKB-SubCell"/>
</dbReference>
<dbReference type="EMBL" id="LCLS01000007">
    <property type="protein sequence ID" value="KKU22057.1"/>
    <property type="molecule type" value="Genomic_DNA"/>
</dbReference>
<evidence type="ECO:0000313" key="8">
    <source>
        <dbReference type="Proteomes" id="UP000034107"/>
    </source>
</evidence>
<name>A0A0G1NP12_9BACT</name>
<evidence type="ECO:0000313" key="7">
    <source>
        <dbReference type="EMBL" id="KKU22057.1"/>
    </source>
</evidence>
<dbReference type="GO" id="GO:0015628">
    <property type="term" value="P:protein secretion by the type II secretion system"/>
    <property type="evidence" value="ECO:0007669"/>
    <property type="project" value="InterPro"/>
</dbReference>
<dbReference type="GO" id="GO:0015627">
    <property type="term" value="C:type II protein secretion system complex"/>
    <property type="evidence" value="ECO:0007669"/>
    <property type="project" value="InterPro"/>
</dbReference>
<evidence type="ECO:0000256" key="6">
    <source>
        <dbReference type="SAM" id="Phobius"/>
    </source>
</evidence>
<dbReference type="NCBIfam" id="TIGR02532">
    <property type="entry name" value="IV_pilin_GFxxxE"/>
    <property type="match status" value="1"/>
</dbReference>
<keyword evidence="4 6" id="KW-1133">Transmembrane helix</keyword>
<accession>A0A0G1NP12</accession>
<dbReference type="InterPro" id="IPR012902">
    <property type="entry name" value="N_methyl_site"/>
</dbReference>
<proteinExistence type="predicted"/>
<evidence type="ECO:0000256" key="1">
    <source>
        <dbReference type="ARBA" id="ARBA00004167"/>
    </source>
</evidence>
<dbReference type="PROSITE" id="PS00409">
    <property type="entry name" value="PROKAR_NTER_METHYL"/>
    <property type="match status" value="1"/>
</dbReference>
<evidence type="ECO:0000256" key="3">
    <source>
        <dbReference type="ARBA" id="ARBA00022692"/>
    </source>
</evidence>
<evidence type="ECO:0000256" key="2">
    <source>
        <dbReference type="ARBA" id="ARBA00022481"/>
    </source>
</evidence>